<dbReference type="AlphaFoldDB" id="A0A812MPZ1"/>
<gene>
    <name evidence="1" type="ORF">SPIL2461_LOCUS6175</name>
</gene>
<proteinExistence type="predicted"/>
<reference evidence="1" key="1">
    <citation type="submission" date="2021-02" db="EMBL/GenBank/DDBJ databases">
        <authorList>
            <person name="Dougan E. K."/>
            <person name="Rhodes N."/>
            <person name="Thang M."/>
            <person name="Chan C."/>
        </authorList>
    </citation>
    <scope>NUCLEOTIDE SEQUENCE</scope>
</reference>
<organism evidence="1 2">
    <name type="scientific">Symbiodinium pilosum</name>
    <name type="common">Dinoflagellate</name>
    <dbReference type="NCBI Taxonomy" id="2952"/>
    <lineage>
        <taxon>Eukaryota</taxon>
        <taxon>Sar</taxon>
        <taxon>Alveolata</taxon>
        <taxon>Dinophyceae</taxon>
        <taxon>Suessiales</taxon>
        <taxon>Symbiodiniaceae</taxon>
        <taxon>Symbiodinium</taxon>
    </lineage>
</organism>
<accession>A0A812MPZ1</accession>
<protein>
    <submittedName>
        <fullName evidence="1">Uncharacterized protein</fullName>
    </submittedName>
</protein>
<comment type="caution">
    <text evidence="1">The sequence shown here is derived from an EMBL/GenBank/DDBJ whole genome shotgun (WGS) entry which is preliminary data.</text>
</comment>
<name>A0A812MPZ1_SYMPI</name>
<dbReference type="OrthoDB" id="427855at2759"/>
<evidence type="ECO:0000313" key="2">
    <source>
        <dbReference type="Proteomes" id="UP000649617"/>
    </source>
</evidence>
<keyword evidence="2" id="KW-1185">Reference proteome</keyword>
<sequence>MIDWIPQLAQRIDLSDEERGIFACLIHPAGFQPRYTAASSIAQMFRLDCEDATQLQIRHCLVNGLACCLALEESKRHHCWLHMIQPSKLHGTFGFGSTWKQAIGRVHYDCGCEFQYDGTLRLGNNSNDHWPAPVAVASYFQSWGALCMNFVFSASADESLFDKVLTPSAIHSESQTNGPILGFDVVGSCGSSFSTTKVVMCYTRK</sequence>
<dbReference type="EMBL" id="CAJNIZ010009149">
    <property type="protein sequence ID" value="CAE7276719.1"/>
    <property type="molecule type" value="Genomic_DNA"/>
</dbReference>
<evidence type="ECO:0000313" key="1">
    <source>
        <dbReference type="EMBL" id="CAE7276719.1"/>
    </source>
</evidence>
<dbReference type="Proteomes" id="UP000649617">
    <property type="component" value="Unassembled WGS sequence"/>
</dbReference>